<dbReference type="InterPro" id="IPR016032">
    <property type="entry name" value="Sig_transdc_resp-reg_C-effctor"/>
</dbReference>
<dbReference type="PANTHER" id="PTHR43214">
    <property type="entry name" value="TWO-COMPONENT RESPONSE REGULATOR"/>
    <property type="match status" value="1"/>
</dbReference>
<dbReference type="Gene3D" id="1.10.10.10">
    <property type="entry name" value="Winged helix-like DNA-binding domain superfamily/Winged helix DNA-binding domain"/>
    <property type="match status" value="1"/>
</dbReference>
<protein>
    <recommendedName>
        <fullName evidence="4">HTH luxR-type domain-containing protein</fullName>
    </recommendedName>
</protein>
<sequence>MRAREVLQCVGVGESNDEVGRALHSSLETARTYVGLLLAKLGARDRSQLAVIAYESGLVEPGSR</sequence>
<dbReference type="SMART" id="SM00421">
    <property type="entry name" value="HTH_LUXR"/>
    <property type="match status" value="1"/>
</dbReference>
<dbReference type="InterPro" id="IPR036388">
    <property type="entry name" value="WH-like_DNA-bd_sf"/>
</dbReference>
<gene>
    <name evidence="5" type="ORF">GCM10022377_22420</name>
</gene>
<evidence type="ECO:0000259" key="4">
    <source>
        <dbReference type="PROSITE" id="PS50043"/>
    </source>
</evidence>
<evidence type="ECO:0000313" key="5">
    <source>
        <dbReference type="EMBL" id="GAA3708101.1"/>
    </source>
</evidence>
<evidence type="ECO:0000313" key="6">
    <source>
        <dbReference type="Proteomes" id="UP001501536"/>
    </source>
</evidence>
<organism evidence="5 6">
    <name type="scientific">Zhihengliuella alba</name>
    <dbReference type="NCBI Taxonomy" id="547018"/>
    <lineage>
        <taxon>Bacteria</taxon>
        <taxon>Bacillati</taxon>
        <taxon>Actinomycetota</taxon>
        <taxon>Actinomycetes</taxon>
        <taxon>Micrococcales</taxon>
        <taxon>Micrococcaceae</taxon>
        <taxon>Zhihengliuella</taxon>
    </lineage>
</organism>
<dbReference type="InterPro" id="IPR039420">
    <property type="entry name" value="WalR-like"/>
</dbReference>
<dbReference type="Proteomes" id="UP001501536">
    <property type="component" value="Unassembled WGS sequence"/>
</dbReference>
<evidence type="ECO:0000256" key="3">
    <source>
        <dbReference type="ARBA" id="ARBA00023163"/>
    </source>
</evidence>
<feature type="domain" description="HTH luxR-type" evidence="4">
    <location>
        <begin position="1"/>
        <end position="57"/>
    </location>
</feature>
<proteinExistence type="predicted"/>
<dbReference type="EMBL" id="BAABCJ010000005">
    <property type="protein sequence ID" value="GAA3708101.1"/>
    <property type="molecule type" value="Genomic_DNA"/>
</dbReference>
<dbReference type="RefSeq" id="WP_344884439.1">
    <property type="nucleotide sequence ID" value="NZ_BAABCJ010000005.1"/>
</dbReference>
<dbReference type="Pfam" id="PF00196">
    <property type="entry name" value="GerE"/>
    <property type="match status" value="1"/>
</dbReference>
<dbReference type="SUPFAM" id="SSF46894">
    <property type="entry name" value="C-terminal effector domain of the bipartite response regulators"/>
    <property type="match status" value="1"/>
</dbReference>
<dbReference type="PANTHER" id="PTHR43214:SF24">
    <property type="entry name" value="TRANSCRIPTIONAL REGULATORY PROTEIN NARL-RELATED"/>
    <property type="match status" value="1"/>
</dbReference>
<keyword evidence="6" id="KW-1185">Reference proteome</keyword>
<name>A0ABP7DPD9_9MICC</name>
<keyword evidence="3" id="KW-0804">Transcription</keyword>
<dbReference type="PROSITE" id="PS50043">
    <property type="entry name" value="HTH_LUXR_2"/>
    <property type="match status" value="1"/>
</dbReference>
<evidence type="ECO:0000256" key="1">
    <source>
        <dbReference type="ARBA" id="ARBA00023015"/>
    </source>
</evidence>
<accession>A0ABP7DPD9</accession>
<comment type="caution">
    <text evidence="5">The sequence shown here is derived from an EMBL/GenBank/DDBJ whole genome shotgun (WGS) entry which is preliminary data.</text>
</comment>
<dbReference type="InterPro" id="IPR000792">
    <property type="entry name" value="Tscrpt_reg_LuxR_C"/>
</dbReference>
<evidence type="ECO:0000256" key="2">
    <source>
        <dbReference type="ARBA" id="ARBA00023125"/>
    </source>
</evidence>
<reference evidence="6" key="1">
    <citation type="journal article" date="2019" name="Int. J. Syst. Evol. Microbiol.">
        <title>The Global Catalogue of Microorganisms (GCM) 10K type strain sequencing project: providing services to taxonomists for standard genome sequencing and annotation.</title>
        <authorList>
            <consortium name="The Broad Institute Genomics Platform"/>
            <consortium name="The Broad Institute Genome Sequencing Center for Infectious Disease"/>
            <person name="Wu L."/>
            <person name="Ma J."/>
        </authorList>
    </citation>
    <scope>NUCLEOTIDE SEQUENCE [LARGE SCALE GENOMIC DNA]</scope>
    <source>
        <strain evidence="6">JCM 16961</strain>
    </source>
</reference>
<keyword evidence="2" id="KW-0238">DNA-binding</keyword>
<keyword evidence="1" id="KW-0805">Transcription regulation</keyword>